<dbReference type="EMBL" id="CAMXCT030001737">
    <property type="protein sequence ID" value="CAL4779959.1"/>
    <property type="molecule type" value="Genomic_DNA"/>
</dbReference>
<protein>
    <submittedName>
        <fullName evidence="4">cGMP-dependent protein kinase, isozyme 2 forms cD5/T2</fullName>
    </submittedName>
</protein>
<reference evidence="3" key="2">
    <citation type="submission" date="2024-04" db="EMBL/GenBank/DDBJ databases">
        <authorList>
            <person name="Chen Y."/>
            <person name="Shah S."/>
            <person name="Dougan E. K."/>
            <person name="Thang M."/>
            <person name="Chan C."/>
        </authorList>
    </citation>
    <scope>NUCLEOTIDE SEQUENCE [LARGE SCALE GENOMIC DNA]</scope>
</reference>
<keyword evidence="4" id="KW-0418">Kinase</keyword>
<evidence type="ECO:0000256" key="1">
    <source>
        <dbReference type="SAM" id="MobiDB-lite"/>
    </source>
</evidence>
<reference evidence="2" key="1">
    <citation type="submission" date="2022-10" db="EMBL/GenBank/DDBJ databases">
        <authorList>
            <person name="Chen Y."/>
            <person name="Dougan E. K."/>
            <person name="Chan C."/>
            <person name="Rhodes N."/>
            <person name="Thang M."/>
        </authorList>
    </citation>
    <scope>NUCLEOTIDE SEQUENCE</scope>
</reference>
<feature type="compositionally biased region" description="Polar residues" evidence="1">
    <location>
        <begin position="20"/>
        <end position="32"/>
    </location>
</feature>
<evidence type="ECO:0000313" key="2">
    <source>
        <dbReference type="EMBL" id="CAI3992647.1"/>
    </source>
</evidence>
<dbReference type="EMBL" id="CAMXCT020001737">
    <property type="protein sequence ID" value="CAL1146022.1"/>
    <property type="molecule type" value="Genomic_DNA"/>
</dbReference>
<keyword evidence="4" id="KW-0808">Transferase</keyword>
<evidence type="ECO:0000313" key="5">
    <source>
        <dbReference type="Proteomes" id="UP001152797"/>
    </source>
</evidence>
<feature type="region of interest" description="Disordered" evidence="1">
    <location>
        <begin position="1"/>
        <end position="278"/>
    </location>
</feature>
<dbReference type="GO" id="GO:0016301">
    <property type="term" value="F:kinase activity"/>
    <property type="evidence" value="ECO:0007669"/>
    <property type="project" value="UniProtKB-KW"/>
</dbReference>
<evidence type="ECO:0000313" key="3">
    <source>
        <dbReference type="EMBL" id="CAL1146022.1"/>
    </source>
</evidence>
<accession>A0A9P1G068</accession>
<evidence type="ECO:0000313" key="4">
    <source>
        <dbReference type="EMBL" id="CAL4779959.1"/>
    </source>
</evidence>
<organism evidence="2">
    <name type="scientific">Cladocopium goreaui</name>
    <dbReference type="NCBI Taxonomy" id="2562237"/>
    <lineage>
        <taxon>Eukaryota</taxon>
        <taxon>Sar</taxon>
        <taxon>Alveolata</taxon>
        <taxon>Dinophyceae</taxon>
        <taxon>Suessiales</taxon>
        <taxon>Symbiodiniaceae</taxon>
        <taxon>Cladocopium</taxon>
    </lineage>
</organism>
<dbReference type="OrthoDB" id="447375at2759"/>
<sequence length="417" mass="44204">MRSQTAKVKGPTKLSGEGGNVTTAPQKRNPSTGAPGRLPGQPESPSNGSKVSKGEVVTPTASRKEVPKITGELKSLREKKLQSQNQRAQQDRLSQNQVDPPDTGRSIGIASIASESTSIHSLRPGGGRATSEPPLPKSLGHLGIPSKNPRSSPMPQGREATNSTVFEREQAQSRRAALYSEIPDQGRSYQDSSAVNALVFGQRRTRPGSVDPGLSEDRIRPGSLMEQPAGMPASGGSREGLRRLQRSATPQPSNGVLMGDSTMGRSCSEKPAKHRRRSVPWISQGDAGTLCEVVFGSSTMKAPPHPEVLRQVWGGCAGQPSTRADGGRKAPQFSTLADLEGYAGLVSSTCTLTSSLPGSPLSDTSSVVEPTRRSGIRLIHDAPGASDNYQIQEASPHWPVEQKPKGMVADFGRMAFV</sequence>
<feature type="compositionally biased region" description="Polar residues" evidence="1">
    <location>
        <begin position="82"/>
        <end position="98"/>
    </location>
</feature>
<name>A0A9P1G068_9DINO</name>
<dbReference type="Proteomes" id="UP001152797">
    <property type="component" value="Unassembled WGS sequence"/>
</dbReference>
<keyword evidence="5" id="KW-1185">Reference proteome</keyword>
<gene>
    <name evidence="2" type="ORF">C1SCF055_LOCUS19461</name>
</gene>
<comment type="caution">
    <text evidence="2">The sequence shown here is derived from an EMBL/GenBank/DDBJ whole genome shotgun (WGS) entry which is preliminary data.</text>
</comment>
<feature type="compositionally biased region" description="Polar residues" evidence="1">
    <location>
        <begin position="148"/>
        <end position="165"/>
    </location>
</feature>
<dbReference type="EMBL" id="CAMXCT010001737">
    <property type="protein sequence ID" value="CAI3992647.1"/>
    <property type="molecule type" value="Genomic_DNA"/>
</dbReference>
<proteinExistence type="predicted"/>
<dbReference type="AlphaFoldDB" id="A0A9P1G068"/>